<accession>Q8LNP2</accession>
<name>Q8LNP2_ARATH</name>
<feature type="domain" description="Transposase-associated" evidence="1">
    <location>
        <begin position="11"/>
        <end position="57"/>
    </location>
</feature>
<reference evidence="2" key="2">
    <citation type="submission" date="2002-08" db="EMBL/GenBank/DDBJ databases">
        <title>Arabidopsis thaliana chromosome 1 BAC T18N24 genomic sequence.</title>
        <authorList>
            <person name="Town C.D."/>
            <person name="Haas B.J."/>
            <person name="Maiti R."/>
            <person name="Hannick L.I."/>
            <person name="Chan A.P."/>
            <person name="Ronning C.M."/>
            <person name="Smith Jr R.K."/>
            <person name="Arbogast T."/>
            <person name="Tallon L.J."/>
            <person name="Utterback T.R."/>
            <person name="VanAken S.E."/>
            <person name="Feldblyum T.V."/>
            <person name="Yu C."/>
            <person name="Wortman J.R."/>
            <person name="White O."/>
            <person name="Fraser C.M."/>
        </authorList>
    </citation>
    <scope>NUCLEOTIDE SEQUENCE</scope>
</reference>
<organism evidence="2">
    <name type="scientific">Arabidopsis thaliana</name>
    <name type="common">Mouse-ear cress</name>
    <dbReference type="NCBI Taxonomy" id="3702"/>
    <lineage>
        <taxon>Eukaryota</taxon>
        <taxon>Viridiplantae</taxon>
        <taxon>Streptophyta</taxon>
        <taxon>Embryophyta</taxon>
        <taxon>Tracheophyta</taxon>
        <taxon>Spermatophyta</taxon>
        <taxon>Magnoliopsida</taxon>
        <taxon>eudicotyledons</taxon>
        <taxon>Gunneridae</taxon>
        <taxon>Pentapetalae</taxon>
        <taxon>rosids</taxon>
        <taxon>malvids</taxon>
        <taxon>Brassicales</taxon>
        <taxon>Brassicaceae</taxon>
        <taxon>Camelineae</taxon>
        <taxon>Arabidopsis</taxon>
    </lineage>
</organism>
<dbReference type="PANTHER" id="PTHR10775:SF188">
    <property type="entry name" value="TRANSPOSASE-ASSOCIATED DOMAIN-CONTAINING PROTEIN"/>
    <property type="match status" value="1"/>
</dbReference>
<dbReference type="Pfam" id="PF13963">
    <property type="entry name" value="Transpos_assoc"/>
    <property type="match status" value="1"/>
</dbReference>
<reference key="1">
    <citation type="journal article" date="2000" name="Nature">
        <title>Sequence and analysis of chromosome 1 of the plant Arabidopsis thaliana.</title>
        <authorList>
            <person name="Theologis A."/>
            <person name="Ecker J.R."/>
            <person name="Palm C.J."/>
            <person name="Federspiel N.A."/>
            <person name="Kaul S."/>
            <person name="White O."/>
            <person name="Alonso J."/>
            <person name="Altafi H."/>
            <person name="Araujo R."/>
            <person name="Bowman C.L."/>
            <person name="Brooks S.Y."/>
            <person name="Buehler E."/>
            <person name="Chan A."/>
            <person name="Chao Q."/>
            <person name="Chen H."/>
            <person name="Cheuk R.F."/>
            <person name="Chin C.W."/>
            <person name="Chung M.K."/>
            <person name="Conn L."/>
            <person name="Conway A.B."/>
            <person name="Conway A.R."/>
            <person name="Creasy T.H."/>
            <person name="Dewar K."/>
            <person name="Dunn P."/>
            <person name="Etgu P."/>
            <person name="Feldblyum T.V."/>
            <person name="Feng J."/>
            <person name="Fong B."/>
            <person name="Fujii C.Y."/>
            <person name="Gill J.E."/>
            <person name="Goldsmith A.D."/>
            <person name="Haas B."/>
            <person name="Hansen N.F."/>
            <person name="Hughes B."/>
            <person name="Huizar L."/>
            <person name="Hunter J.L."/>
            <person name="Jenkins J."/>
            <person name="Johnson-Hopson C."/>
            <person name="Khan S."/>
            <person name="Khaykin E."/>
            <person name="Kim C.J."/>
            <person name="Koo H.L."/>
            <person name="Kremenetskaia I."/>
            <person name="Kurtz D.B."/>
            <person name="Kwan A."/>
            <person name="Lam B."/>
            <person name="Langin-Hooper S."/>
            <person name="Lee A."/>
            <person name="Lee J.M."/>
            <person name="Lenz C.A."/>
            <person name="Li J.H."/>
            <person name="Li Y."/>
            <person name="Lin X."/>
            <person name="Liu S.X."/>
            <person name="Liu Z.A."/>
            <person name="Luros J.S."/>
            <person name="Maiti R."/>
            <person name="Marziali A."/>
            <person name="Militscher J."/>
            <person name="Miranda M."/>
            <person name="Nguyen M."/>
            <person name="Nierman W.C."/>
            <person name="Osborne B.I."/>
            <person name="Pai G."/>
            <person name="Peterson J."/>
            <person name="Pham P.K."/>
            <person name="Rizzo M."/>
            <person name="Rooney T."/>
            <person name="Rowley D."/>
            <person name="Sakano H."/>
            <person name="Salzberg S.L."/>
            <person name="Schwartz J.R."/>
            <person name="Shinn P."/>
            <person name="Southwick A.M."/>
            <person name="Sun H."/>
            <person name="Tallon L.J."/>
            <person name="Tambunga G."/>
            <person name="Toriumi M.J."/>
            <person name="Town C.D."/>
            <person name="Utterback T."/>
            <person name="Van Aken S."/>
            <person name="Vaysberg M."/>
            <person name="Vysotskaia V.S."/>
            <person name="Walker M."/>
            <person name="Wu D."/>
            <person name="Yu G."/>
            <person name="Fraser C.M."/>
            <person name="Venter J.C."/>
            <person name="Davis R.W."/>
        </authorList>
    </citation>
    <scope>NUCLEOTIDE SEQUENCE [LARGE SCALE GENOMIC DNA]</scope>
    <source>
        <strain>cv. Columbia</strain>
    </source>
</reference>
<gene>
    <name evidence="2" type="primary">T18N24.44</name>
</gene>
<proteinExistence type="predicted"/>
<dbReference type="PANTHER" id="PTHR10775">
    <property type="entry name" value="OS08G0208400 PROTEIN"/>
    <property type="match status" value="1"/>
</dbReference>
<evidence type="ECO:0000259" key="1">
    <source>
        <dbReference type="Pfam" id="PF13963"/>
    </source>
</evidence>
<dbReference type="EMBL" id="AC074111">
    <property type="protein sequence ID" value="AAM94941.1"/>
    <property type="molecule type" value="Genomic_DNA"/>
</dbReference>
<sequence>MTFANSHPIVQSSRGKFHCPCSVCKNEKHIISGRRVSSHLFSQGFMPDYYVWYKHGEEMNMDIRTSTYTDRTYFSTNHEEVDNVVEDPYMDMVNDAFNFNVGYDDNFHHDDSYQNVEEPVRNHSNKFYDLLEGANNPLYDGCREGQSQLSLASRLMHNKAEYNMSEKLVNSVCEMFTDFLPEGNQATTSHYQTEKLMRNLGLPYHTIDICQNNCMLFWKEDEKEDQCRFCGAQRWKPKDDRRSQIIMMVGF</sequence>
<dbReference type="InterPro" id="IPR029480">
    <property type="entry name" value="Transpos_assoc"/>
</dbReference>
<protein>
    <submittedName>
        <fullName evidence="2">Transposon-related protein</fullName>
    </submittedName>
</protein>
<dbReference type="AlphaFoldDB" id="Q8LNP2"/>
<evidence type="ECO:0000313" key="2">
    <source>
        <dbReference type="EMBL" id="AAM94941.1"/>
    </source>
</evidence>